<reference evidence="3" key="1">
    <citation type="submission" date="2007-05" db="EMBL/GenBank/DDBJ databases">
        <authorList>
            <person name="Douchkov D."/>
            <person name="Schweizer P."/>
        </authorList>
    </citation>
    <scope>NUCLEOTIDE SEQUENCE</scope>
    <source>
        <tissue evidence="3">Salivary gland</tissue>
    </source>
</reference>
<feature type="compositionally biased region" description="Basic residues" evidence="1">
    <location>
        <begin position="130"/>
        <end position="152"/>
    </location>
</feature>
<accession>A6N9R9</accession>
<protein>
    <submittedName>
        <fullName evidence="3">Salivary mucin</fullName>
    </submittedName>
</protein>
<proteinExistence type="evidence at transcript level"/>
<dbReference type="EMBL" id="EF633885">
    <property type="protein sequence ID" value="ABR23402.1"/>
    <property type="molecule type" value="mRNA"/>
</dbReference>
<feature type="compositionally biased region" description="Low complexity" evidence="1">
    <location>
        <begin position="86"/>
        <end position="123"/>
    </location>
</feature>
<organism evidence="3">
    <name type="scientific">Ornithodoros parkeri</name>
    <name type="common">Soft tick</name>
    <name type="synonym">Argasid tick</name>
    <dbReference type="NCBI Taxonomy" id="140564"/>
    <lineage>
        <taxon>Eukaryota</taxon>
        <taxon>Metazoa</taxon>
        <taxon>Ecdysozoa</taxon>
        <taxon>Arthropoda</taxon>
        <taxon>Chelicerata</taxon>
        <taxon>Arachnida</taxon>
        <taxon>Acari</taxon>
        <taxon>Parasitiformes</taxon>
        <taxon>Ixodida</taxon>
        <taxon>Ixodoidea</taxon>
        <taxon>Argasidae</taxon>
        <taxon>Ornithodorinae</taxon>
        <taxon>Ornithodoros</taxon>
    </lineage>
</organism>
<evidence type="ECO:0000256" key="1">
    <source>
        <dbReference type="SAM" id="MobiDB-lite"/>
    </source>
</evidence>
<evidence type="ECO:0000256" key="2">
    <source>
        <dbReference type="SAM" id="SignalP"/>
    </source>
</evidence>
<sequence length="152" mass="16993">MNTATVFLLFLPVAFAGWREDDANQVPRCDLPQNPCGMSGIGSRDRWFYAKGLGRCKESGDCEEYQIHGYSNSLSCNTAHRHVCSPTRPTTTATTTTTTTTPTTPAVVPECETPVTKQVNETTNQEEKKERRKKKKKKGNKEKPKKPTKVDE</sequence>
<evidence type="ECO:0000313" key="3">
    <source>
        <dbReference type="EMBL" id="ABR23402.1"/>
    </source>
</evidence>
<feature type="signal peptide" evidence="2">
    <location>
        <begin position="1"/>
        <end position="16"/>
    </location>
</feature>
<feature type="region of interest" description="Disordered" evidence="1">
    <location>
        <begin position="84"/>
        <end position="152"/>
    </location>
</feature>
<keyword evidence="2" id="KW-0732">Signal</keyword>
<reference evidence="3" key="2">
    <citation type="journal article" date="2008" name="Insect Biochem. Mol. Biol.">
        <title>An insight into the sialome of the soft tick, Ornithodorus parkeri.</title>
        <authorList>
            <person name="Francischetti I.M."/>
            <person name="Mans B.J."/>
            <person name="Meng Z."/>
            <person name="Gudderra N."/>
            <person name="Veenstra T.D."/>
            <person name="Pham V.M."/>
            <person name="Ribeiro J.M."/>
        </authorList>
    </citation>
    <scope>NUCLEOTIDE SEQUENCE</scope>
    <source>
        <tissue evidence="3">Salivary gland</tissue>
    </source>
</reference>
<dbReference type="AlphaFoldDB" id="A6N9R9"/>
<feature type="chain" id="PRO_5002698885" evidence="2">
    <location>
        <begin position="17"/>
        <end position="152"/>
    </location>
</feature>
<name>A6N9R9_ORNPR</name>